<dbReference type="AlphaFoldDB" id="A0A372LU71"/>
<dbReference type="Proteomes" id="UP000264541">
    <property type="component" value="Unassembled WGS sequence"/>
</dbReference>
<dbReference type="PROSITE" id="PS51257">
    <property type="entry name" value="PROKAR_LIPOPROTEIN"/>
    <property type="match status" value="1"/>
</dbReference>
<keyword evidence="1" id="KW-0175">Coiled coil</keyword>
<feature type="coiled-coil region" evidence="1">
    <location>
        <begin position="94"/>
        <end position="131"/>
    </location>
</feature>
<dbReference type="InterPro" id="IPR019454">
    <property type="entry name" value="Lipoprot_YkyA-like"/>
</dbReference>
<accession>A0A372LU71</accession>
<proteinExistence type="predicted"/>
<evidence type="ECO:0008006" key="4">
    <source>
        <dbReference type="Google" id="ProtNLM"/>
    </source>
</evidence>
<gene>
    <name evidence="2" type="ORF">D0469_03965</name>
</gene>
<evidence type="ECO:0000313" key="3">
    <source>
        <dbReference type="Proteomes" id="UP000264541"/>
    </source>
</evidence>
<evidence type="ECO:0000256" key="1">
    <source>
        <dbReference type="SAM" id="Coils"/>
    </source>
</evidence>
<reference evidence="2 3" key="1">
    <citation type="submission" date="2018-08" db="EMBL/GenBank/DDBJ databases">
        <title>Bacillus chawlae sp. nov., Bacillus glennii sp. nov., and Bacillus saganii sp. nov. Isolated from the Vehicle Assembly Building at Kennedy Space Center where the Viking Spacecraft were Assembled.</title>
        <authorList>
            <person name="Seuylemezian A."/>
            <person name="Vaishampayan P."/>
        </authorList>
    </citation>
    <scope>NUCLEOTIDE SEQUENCE [LARGE SCALE GENOMIC DNA]</scope>
    <source>
        <strain evidence="2 3">V47-23a</strain>
    </source>
</reference>
<keyword evidence="3" id="KW-1185">Reference proteome</keyword>
<protein>
    <recommendedName>
        <fullName evidence="4">Cell-wall binding lipoprotein</fullName>
    </recommendedName>
</protein>
<dbReference type="Pfam" id="PF10368">
    <property type="entry name" value="YkyA"/>
    <property type="match status" value="1"/>
</dbReference>
<dbReference type="InterPro" id="IPR036785">
    <property type="entry name" value="YkyA-like_sf"/>
</dbReference>
<dbReference type="Gene3D" id="1.20.120.570">
    <property type="entry name" value="YkyA-like"/>
    <property type="match status" value="1"/>
</dbReference>
<dbReference type="OrthoDB" id="2576511at2"/>
<feature type="coiled-coil region" evidence="1">
    <location>
        <begin position="162"/>
        <end position="189"/>
    </location>
</feature>
<sequence length="216" mass="25525">MFKHIKPFALIILAAIFLTGCLNGSPEEKIFKILEEVVVKENGFKEQQTPLVDLEKKESDIYSQIIKLGIKDYDKIVSLSNEALQNIDKREEHIKKEHDSIGEAEKEFKKIEELIKDIEKEDARNKAIKLNNTMKERFKVHEILYKAYLESLKKDRELYGLFKQKDLRMEDLQKKIDEVNQTYDKVIKENDKFNKLTEEYNKEKMEFYKSAGLKVS</sequence>
<organism evidence="2 3">
    <name type="scientific">Peribacillus saganii</name>
    <dbReference type="NCBI Taxonomy" id="2303992"/>
    <lineage>
        <taxon>Bacteria</taxon>
        <taxon>Bacillati</taxon>
        <taxon>Bacillota</taxon>
        <taxon>Bacilli</taxon>
        <taxon>Bacillales</taxon>
        <taxon>Bacillaceae</taxon>
        <taxon>Peribacillus</taxon>
    </lineage>
</organism>
<dbReference type="SUPFAM" id="SSF140423">
    <property type="entry name" value="MW0975(SA0943)-like"/>
    <property type="match status" value="1"/>
</dbReference>
<evidence type="ECO:0000313" key="2">
    <source>
        <dbReference type="EMBL" id="RFU71104.1"/>
    </source>
</evidence>
<comment type="caution">
    <text evidence="2">The sequence shown here is derived from an EMBL/GenBank/DDBJ whole genome shotgun (WGS) entry which is preliminary data.</text>
</comment>
<dbReference type="EMBL" id="QVTE01000008">
    <property type="protein sequence ID" value="RFU71104.1"/>
    <property type="molecule type" value="Genomic_DNA"/>
</dbReference>
<dbReference type="RefSeq" id="WP_117325330.1">
    <property type="nucleotide sequence ID" value="NZ_QVTE01000008.1"/>
</dbReference>
<name>A0A372LU71_9BACI</name>